<proteinExistence type="predicted"/>
<keyword evidence="3" id="KW-1185">Reference proteome</keyword>
<accession>A0A4Y7TTY9</accession>
<evidence type="ECO:0000313" key="3">
    <source>
        <dbReference type="Proteomes" id="UP000298030"/>
    </source>
</evidence>
<feature type="compositionally biased region" description="Basic residues" evidence="1">
    <location>
        <begin position="11"/>
        <end position="20"/>
    </location>
</feature>
<evidence type="ECO:0000313" key="2">
    <source>
        <dbReference type="EMBL" id="TEB37029.1"/>
    </source>
</evidence>
<dbReference type="AlphaFoldDB" id="A0A4Y7TTY9"/>
<dbReference type="Proteomes" id="UP000298030">
    <property type="component" value="Unassembled WGS sequence"/>
</dbReference>
<comment type="caution">
    <text evidence="2">The sequence shown here is derived from an EMBL/GenBank/DDBJ whole genome shotgun (WGS) entry which is preliminary data.</text>
</comment>
<protein>
    <submittedName>
        <fullName evidence="2">Uncharacterized protein</fullName>
    </submittedName>
</protein>
<feature type="compositionally biased region" description="Basic and acidic residues" evidence="1">
    <location>
        <begin position="192"/>
        <end position="221"/>
    </location>
</feature>
<gene>
    <name evidence="2" type="ORF">FA13DRAFT_1094221</name>
</gene>
<evidence type="ECO:0000256" key="1">
    <source>
        <dbReference type="SAM" id="MobiDB-lite"/>
    </source>
</evidence>
<dbReference type="EMBL" id="QPFP01000005">
    <property type="protein sequence ID" value="TEB37029.1"/>
    <property type="molecule type" value="Genomic_DNA"/>
</dbReference>
<feature type="region of interest" description="Disordered" evidence="1">
    <location>
        <begin position="191"/>
        <end position="237"/>
    </location>
</feature>
<organism evidence="2 3">
    <name type="scientific">Coprinellus micaceus</name>
    <name type="common">Glistening ink-cap mushroom</name>
    <name type="synonym">Coprinus micaceus</name>
    <dbReference type="NCBI Taxonomy" id="71717"/>
    <lineage>
        <taxon>Eukaryota</taxon>
        <taxon>Fungi</taxon>
        <taxon>Dikarya</taxon>
        <taxon>Basidiomycota</taxon>
        <taxon>Agaricomycotina</taxon>
        <taxon>Agaricomycetes</taxon>
        <taxon>Agaricomycetidae</taxon>
        <taxon>Agaricales</taxon>
        <taxon>Agaricineae</taxon>
        <taxon>Psathyrellaceae</taxon>
        <taxon>Coprinellus</taxon>
    </lineage>
</organism>
<feature type="region of interest" description="Disordered" evidence="1">
    <location>
        <begin position="1"/>
        <end position="22"/>
    </location>
</feature>
<sequence>MTRRDAMVATRRGRQTRRRTRDAMRDLLPCSCSSSICPSPCPSYSPYSSSIPSSSSSSQVRTRRTRILPAHTRLRAPGRSSSSSSGSGRRLWLAGVGVRGGRRGRAERGVDEVRGELVLGVLGRGLFRAGAAVVFPIRTRGEGGRVSISVRAGVRCARVENNNNKKDGWMDGEGGSRDACACVMKSQSWMDGWKDGNERGRENERGRPSYKSAREKMDGRKRSTPQSGGTTPGAMRR</sequence>
<name>A0A4Y7TTY9_COPMI</name>
<reference evidence="2 3" key="1">
    <citation type="journal article" date="2019" name="Nat. Ecol. Evol.">
        <title>Megaphylogeny resolves global patterns of mushroom evolution.</title>
        <authorList>
            <person name="Varga T."/>
            <person name="Krizsan K."/>
            <person name="Foldi C."/>
            <person name="Dima B."/>
            <person name="Sanchez-Garcia M."/>
            <person name="Sanchez-Ramirez S."/>
            <person name="Szollosi G.J."/>
            <person name="Szarkandi J.G."/>
            <person name="Papp V."/>
            <person name="Albert L."/>
            <person name="Andreopoulos W."/>
            <person name="Angelini C."/>
            <person name="Antonin V."/>
            <person name="Barry K.W."/>
            <person name="Bougher N.L."/>
            <person name="Buchanan P."/>
            <person name="Buyck B."/>
            <person name="Bense V."/>
            <person name="Catcheside P."/>
            <person name="Chovatia M."/>
            <person name="Cooper J."/>
            <person name="Damon W."/>
            <person name="Desjardin D."/>
            <person name="Finy P."/>
            <person name="Geml J."/>
            <person name="Haridas S."/>
            <person name="Hughes K."/>
            <person name="Justo A."/>
            <person name="Karasinski D."/>
            <person name="Kautmanova I."/>
            <person name="Kiss B."/>
            <person name="Kocsube S."/>
            <person name="Kotiranta H."/>
            <person name="LaButti K.M."/>
            <person name="Lechner B.E."/>
            <person name="Liimatainen K."/>
            <person name="Lipzen A."/>
            <person name="Lukacs Z."/>
            <person name="Mihaltcheva S."/>
            <person name="Morgado L.N."/>
            <person name="Niskanen T."/>
            <person name="Noordeloos M.E."/>
            <person name="Ohm R.A."/>
            <person name="Ortiz-Santana B."/>
            <person name="Ovrebo C."/>
            <person name="Racz N."/>
            <person name="Riley R."/>
            <person name="Savchenko A."/>
            <person name="Shiryaev A."/>
            <person name="Soop K."/>
            <person name="Spirin V."/>
            <person name="Szebenyi C."/>
            <person name="Tomsovsky M."/>
            <person name="Tulloss R.E."/>
            <person name="Uehling J."/>
            <person name="Grigoriev I.V."/>
            <person name="Vagvolgyi C."/>
            <person name="Papp T."/>
            <person name="Martin F.M."/>
            <person name="Miettinen O."/>
            <person name="Hibbett D.S."/>
            <person name="Nagy L.G."/>
        </authorList>
    </citation>
    <scope>NUCLEOTIDE SEQUENCE [LARGE SCALE GENOMIC DNA]</scope>
    <source>
        <strain evidence="2 3">FP101781</strain>
    </source>
</reference>